<evidence type="ECO:0000256" key="10">
    <source>
        <dbReference type="ARBA" id="ARBA00047890"/>
    </source>
</evidence>
<evidence type="ECO:0000256" key="8">
    <source>
        <dbReference type="ARBA" id="ARBA00037993"/>
    </source>
</evidence>
<evidence type="ECO:0000313" key="13">
    <source>
        <dbReference type="Proteomes" id="UP000249061"/>
    </source>
</evidence>
<name>A0A2W5U4N9_9BACT</name>
<dbReference type="UniPathway" id="UPA00391"/>
<organism evidence="12 13">
    <name type="scientific">Archangium gephyra</name>
    <dbReference type="NCBI Taxonomy" id="48"/>
    <lineage>
        <taxon>Bacteria</taxon>
        <taxon>Pseudomonadati</taxon>
        <taxon>Myxococcota</taxon>
        <taxon>Myxococcia</taxon>
        <taxon>Myxococcales</taxon>
        <taxon>Cystobacterineae</taxon>
        <taxon>Archangiaceae</taxon>
        <taxon>Archangium</taxon>
    </lineage>
</organism>
<dbReference type="GO" id="GO:0008270">
    <property type="term" value="F:zinc ion binding"/>
    <property type="evidence" value="ECO:0007669"/>
    <property type="project" value="UniProtKB-UniRule"/>
</dbReference>
<dbReference type="GO" id="GO:0008616">
    <property type="term" value="P:tRNA queuosine(34) biosynthetic process"/>
    <property type="evidence" value="ECO:0007669"/>
    <property type="project" value="UniProtKB-UniRule"/>
</dbReference>
<dbReference type="PANTHER" id="PTHR42914">
    <property type="entry name" value="7-CYANO-7-DEAZAGUANINE SYNTHASE"/>
    <property type="match status" value="1"/>
</dbReference>
<reference evidence="12 13" key="1">
    <citation type="submission" date="2017-08" db="EMBL/GenBank/DDBJ databases">
        <title>Infants hospitalized years apart are colonized by the same room-sourced microbial strains.</title>
        <authorList>
            <person name="Brooks B."/>
            <person name="Olm M.R."/>
            <person name="Firek B.A."/>
            <person name="Baker R."/>
            <person name="Thomas B.C."/>
            <person name="Morowitz M.J."/>
            <person name="Banfield J.F."/>
        </authorList>
    </citation>
    <scope>NUCLEOTIDE SEQUENCE [LARGE SCALE GENOMIC DNA]</scope>
    <source>
        <strain evidence="12">S2_003_000_R2_14</strain>
    </source>
</reference>
<dbReference type="EMBL" id="QFQP01000001">
    <property type="protein sequence ID" value="PZR18605.1"/>
    <property type="molecule type" value="Genomic_DNA"/>
</dbReference>
<feature type="binding site" evidence="11">
    <location>
        <begin position="11"/>
        <end position="21"/>
    </location>
    <ligand>
        <name>ATP</name>
        <dbReference type="ChEBI" id="CHEBI:30616"/>
    </ligand>
</feature>
<comment type="caution">
    <text evidence="12">The sequence shown here is derived from an EMBL/GenBank/DDBJ whole genome shotgun (WGS) entry which is preliminary data.</text>
</comment>
<evidence type="ECO:0000256" key="7">
    <source>
        <dbReference type="ARBA" id="ARBA00022840"/>
    </source>
</evidence>
<accession>A0A2W5U4N9</accession>
<feature type="binding site" evidence="11">
    <location>
        <position position="207"/>
    </location>
    <ligand>
        <name>Zn(2+)</name>
        <dbReference type="ChEBI" id="CHEBI:29105"/>
    </ligand>
</feature>
<evidence type="ECO:0000256" key="6">
    <source>
        <dbReference type="ARBA" id="ARBA00022833"/>
    </source>
</evidence>
<dbReference type="InterPro" id="IPR014729">
    <property type="entry name" value="Rossmann-like_a/b/a_fold"/>
</dbReference>
<evidence type="ECO:0000256" key="5">
    <source>
        <dbReference type="ARBA" id="ARBA00022785"/>
    </source>
</evidence>
<keyword evidence="3 11" id="KW-0479">Metal-binding</keyword>
<dbReference type="CDD" id="cd01995">
    <property type="entry name" value="QueC-like"/>
    <property type="match status" value="1"/>
</dbReference>
<feature type="binding site" evidence="11">
    <location>
        <position position="204"/>
    </location>
    <ligand>
        <name>Zn(2+)</name>
        <dbReference type="ChEBI" id="CHEBI:29105"/>
    </ligand>
</feature>
<dbReference type="Pfam" id="PF06508">
    <property type="entry name" value="QueC"/>
    <property type="match status" value="1"/>
</dbReference>
<keyword evidence="4 11" id="KW-0547">Nucleotide-binding</keyword>
<dbReference type="PANTHER" id="PTHR42914:SF1">
    <property type="entry name" value="7-CYANO-7-DEAZAGUANINE SYNTHASE"/>
    <property type="match status" value="1"/>
</dbReference>
<comment type="cofactor">
    <cofactor evidence="11">
        <name>Zn(2+)</name>
        <dbReference type="ChEBI" id="CHEBI:29105"/>
    </cofactor>
    <text evidence="11">Binds 1 zinc ion per subunit.</text>
</comment>
<dbReference type="PIRSF" id="PIRSF006293">
    <property type="entry name" value="ExsB"/>
    <property type="match status" value="1"/>
</dbReference>
<feature type="binding site" evidence="11">
    <location>
        <position position="194"/>
    </location>
    <ligand>
        <name>Zn(2+)</name>
        <dbReference type="ChEBI" id="CHEBI:29105"/>
    </ligand>
</feature>
<dbReference type="GO" id="GO:0005524">
    <property type="term" value="F:ATP binding"/>
    <property type="evidence" value="ECO:0007669"/>
    <property type="project" value="UniProtKB-UniRule"/>
</dbReference>
<dbReference type="InterPro" id="IPR018317">
    <property type="entry name" value="QueC"/>
</dbReference>
<comment type="similarity">
    <text evidence="8 11">Belongs to the QueC family.</text>
</comment>
<dbReference type="Proteomes" id="UP000249061">
    <property type="component" value="Unassembled WGS sequence"/>
</dbReference>
<evidence type="ECO:0000313" key="12">
    <source>
        <dbReference type="EMBL" id="PZR18605.1"/>
    </source>
</evidence>
<evidence type="ECO:0000256" key="9">
    <source>
        <dbReference type="ARBA" id="ARBA00039149"/>
    </source>
</evidence>
<dbReference type="SUPFAM" id="SSF52402">
    <property type="entry name" value="Adenine nucleotide alpha hydrolases-like"/>
    <property type="match status" value="1"/>
</dbReference>
<keyword evidence="6 11" id="KW-0862">Zinc</keyword>
<sequence length="232" mass="24488">MEQKKKAVVLLSGGLDSATCLGFARRDGFEPVCLSIDYGQRHIVELERAKAVAKANGVTDHRVVKLDLRSIGGSALTADVDVPKHDDVSDLGTGIPVTYVPARNTVFLGLALGLAEVVGSTDLYIGVNAVDYSGYPDCRPEFIRAFEQLAKIATAAGVAGANFTVHAPLSGLTKADIIRQGVAAGVDYSLTHSCYDPSPEGLACGHCDSCLLRRKGFVEAGVPDPTRYVKTP</sequence>
<evidence type="ECO:0000256" key="3">
    <source>
        <dbReference type="ARBA" id="ARBA00022723"/>
    </source>
</evidence>
<evidence type="ECO:0000256" key="11">
    <source>
        <dbReference type="HAMAP-Rule" id="MF_01633"/>
    </source>
</evidence>
<feature type="binding site" evidence="11">
    <location>
        <position position="210"/>
    </location>
    <ligand>
        <name>Zn(2+)</name>
        <dbReference type="ChEBI" id="CHEBI:29105"/>
    </ligand>
</feature>
<dbReference type="NCBIfam" id="TIGR00364">
    <property type="entry name" value="7-cyano-7-deazaguanine synthase QueC"/>
    <property type="match status" value="1"/>
</dbReference>
<protein>
    <recommendedName>
        <fullName evidence="9 11">7-cyano-7-deazaguanine synthase</fullName>
        <ecNumber evidence="9 11">6.3.4.20</ecNumber>
    </recommendedName>
    <alternativeName>
        <fullName evidence="11">7-cyano-7-carbaguanine synthase</fullName>
    </alternativeName>
    <alternativeName>
        <fullName evidence="11">PreQ(0) synthase</fullName>
    </alternativeName>
    <alternativeName>
        <fullName evidence="11">Queuosine biosynthesis protein QueC</fullName>
    </alternativeName>
</protein>
<evidence type="ECO:0000256" key="4">
    <source>
        <dbReference type="ARBA" id="ARBA00022741"/>
    </source>
</evidence>
<proteinExistence type="inferred from homology"/>
<comment type="catalytic activity">
    <reaction evidence="10 11">
        <text>7-carboxy-7-carbaguanine + NH4(+) + 2 ATP = 7-cyano-7-carbaguanine + 2 AMP + 2 diphosphate + 2 H(+)</text>
        <dbReference type="Rhea" id="RHEA:27982"/>
        <dbReference type="ChEBI" id="CHEBI:15378"/>
        <dbReference type="ChEBI" id="CHEBI:28938"/>
        <dbReference type="ChEBI" id="CHEBI:30616"/>
        <dbReference type="ChEBI" id="CHEBI:33019"/>
        <dbReference type="ChEBI" id="CHEBI:45075"/>
        <dbReference type="ChEBI" id="CHEBI:61036"/>
        <dbReference type="ChEBI" id="CHEBI:456215"/>
        <dbReference type="EC" id="6.3.4.20"/>
    </reaction>
</comment>
<dbReference type="EC" id="6.3.4.20" evidence="9 11"/>
<evidence type="ECO:0000256" key="2">
    <source>
        <dbReference type="ARBA" id="ARBA00022598"/>
    </source>
</evidence>
<keyword evidence="7 11" id="KW-0067">ATP-binding</keyword>
<dbReference type="Gene3D" id="3.40.50.620">
    <property type="entry name" value="HUPs"/>
    <property type="match status" value="1"/>
</dbReference>
<dbReference type="AlphaFoldDB" id="A0A2W5U4N9"/>
<dbReference type="GO" id="GO:0016879">
    <property type="term" value="F:ligase activity, forming carbon-nitrogen bonds"/>
    <property type="evidence" value="ECO:0007669"/>
    <property type="project" value="UniProtKB-UniRule"/>
</dbReference>
<keyword evidence="2 11" id="KW-0436">Ligase</keyword>
<gene>
    <name evidence="11 12" type="primary">queC</name>
    <name evidence="12" type="ORF">DI536_01615</name>
</gene>
<comment type="function">
    <text evidence="11">Catalyzes the ATP-dependent conversion of 7-carboxy-7-deazaguanine (CDG) to 7-cyano-7-deazaguanine (preQ(0)).</text>
</comment>
<keyword evidence="5 11" id="KW-0671">Queuosine biosynthesis</keyword>
<dbReference type="HAMAP" id="MF_01633">
    <property type="entry name" value="QueC"/>
    <property type="match status" value="1"/>
</dbReference>
<evidence type="ECO:0000256" key="1">
    <source>
        <dbReference type="ARBA" id="ARBA00005061"/>
    </source>
</evidence>
<comment type="pathway">
    <text evidence="1 11">Purine metabolism; 7-cyano-7-deazaguanine biosynthesis.</text>
</comment>